<evidence type="ECO:0000256" key="2">
    <source>
        <dbReference type="ARBA" id="ARBA00022723"/>
    </source>
</evidence>
<dbReference type="Pfam" id="PF13669">
    <property type="entry name" value="Glyoxalase_4"/>
    <property type="match status" value="1"/>
</dbReference>
<reference evidence="5" key="2">
    <citation type="submission" date="2020-09" db="EMBL/GenBank/DDBJ databases">
        <authorList>
            <person name="Sun Q."/>
            <person name="Ohkuma M."/>
        </authorList>
    </citation>
    <scope>NUCLEOTIDE SEQUENCE</scope>
    <source>
        <strain evidence="5">JCM 14371</strain>
    </source>
</reference>
<feature type="region of interest" description="Disordered" evidence="3">
    <location>
        <begin position="1"/>
        <end position="21"/>
    </location>
</feature>
<organism evidence="5 6">
    <name type="scientific">Deinococcus aquiradiocola</name>
    <dbReference type="NCBI Taxonomy" id="393059"/>
    <lineage>
        <taxon>Bacteria</taxon>
        <taxon>Thermotogati</taxon>
        <taxon>Deinococcota</taxon>
        <taxon>Deinococci</taxon>
        <taxon>Deinococcales</taxon>
        <taxon>Deinococcaceae</taxon>
        <taxon>Deinococcus</taxon>
    </lineage>
</organism>
<dbReference type="SUPFAM" id="SSF54593">
    <property type="entry name" value="Glyoxalase/Bleomycin resistance protein/Dihydroxybiphenyl dioxygenase"/>
    <property type="match status" value="1"/>
</dbReference>
<accession>A0A917PQU0</accession>
<dbReference type="PROSITE" id="PS51819">
    <property type="entry name" value="VOC"/>
    <property type="match status" value="1"/>
</dbReference>
<reference evidence="5" key="1">
    <citation type="journal article" date="2014" name="Int. J. Syst. Evol. Microbiol.">
        <title>Complete genome sequence of Corynebacterium casei LMG S-19264T (=DSM 44701T), isolated from a smear-ripened cheese.</title>
        <authorList>
            <consortium name="US DOE Joint Genome Institute (JGI-PGF)"/>
            <person name="Walter F."/>
            <person name="Albersmeier A."/>
            <person name="Kalinowski J."/>
            <person name="Ruckert C."/>
        </authorList>
    </citation>
    <scope>NUCLEOTIDE SEQUENCE</scope>
    <source>
        <strain evidence="5">JCM 14371</strain>
    </source>
</reference>
<dbReference type="NCBIfam" id="TIGR03081">
    <property type="entry name" value="metmalonyl_epim"/>
    <property type="match status" value="1"/>
</dbReference>
<evidence type="ECO:0000256" key="1">
    <source>
        <dbReference type="ARBA" id="ARBA00009308"/>
    </source>
</evidence>
<dbReference type="Proteomes" id="UP000635726">
    <property type="component" value="Unassembled WGS sequence"/>
</dbReference>
<dbReference type="AlphaFoldDB" id="A0A917PQU0"/>
<dbReference type="GO" id="GO:0046872">
    <property type="term" value="F:metal ion binding"/>
    <property type="evidence" value="ECO:0007669"/>
    <property type="project" value="UniProtKB-KW"/>
</dbReference>
<dbReference type="PANTHER" id="PTHR43048">
    <property type="entry name" value="METHYLMALONYL-COA EPIMERASE"/>
    <property type="match status" value="1"/>
</dbReference>
<comment type="caution">
    <text evidence="5">The sequence shown here is derived from an EMBL/GenBank/DDBJ whole genome shotgun (WGS) entry which is preliminary data.</text>
</comment>
<dbReference type="CDD" id="cd07249">
    <property type="entry name" value="MMCE"/>
    <property type="match status" value="1"/>
</dbReference>
<sequence length="155" mass="16543">MPRGGARYADGMTANPPTPPPGLTRVDHIAIVTPSLDEGSVPYRALGLPTDGEDELVASQGVRVRAFVLGDTLVELLEPQDDASPVAAFLQKRGPGLHHVAFRVTHLEAEIARLSALGARFLNTEPRPGRAGSRVAFLHPKWGGGTLIELVEHPH</sequence>
<dbReference type="InterPro" id="IPR029068">
    <property type="entry name" value="Glyas_Bleomycin-R_OHBP_Dase"/>
</dbReference>
<dbReference type="Gene3D" id="3.10.180.10">
    <property type="entry name" value="2,3-Dihydroxybiphenyl 1,2-Dioxygenase, domain 1"/>
    <property type="match status" value="1"/>
</dbReference>
<proteinExistence type="inferred from homology"/>
<dbReference type="InterPro" id="IPR037523">
    <property type="entry name" value="VOC_core"/>
</dbReference>
<dbReference type="PANTHER" id="PTHR43048:SF3">
    <property type="entry name" value="METHYLMALONYL-COA EPIMERASE, MITOCHONDRIAL"/>
    <property type="match status" value="1"/>
</dbReference>
<protein>
    <submittedName>
        <fullName evidence="5">Methylmalonyl-CoA epimerase</fullName>
    </submittedName>
</protein>
<dbReference type="InterPro" id="IPR051785">
    <property type="entry name" value="MMCE/EMCE_epimerase"/>
</dbReference>
<feature type="domain" description="VOC" evidence="4">
    <location>
        <begin position="25"/>
        <end position="153"/>
    </location>
</feature>
<evidence type="ECO:0000313" key="5">
    <source>
        <dbReference type="EMBL" id="GGJ88498.1"/>
    </source>
</evidence>
<name>A0A917PQU0_9DEIO</name>
<evidence type="ECO:0000256" key="3">
    <source>
        <dbReference type="SAM" id="MobiDB-lite"/>
    </source>
</evidence>
<dbReference type="InterPro" id="IPR017515">
    <property type="entry name" value="MeMalonyl-CoA_epimerase"/>
</dbReference>
<dbReference type="GO" id="GO:0046491">
    <property type="term" value="P:L-methylmalonyl-CoA metabolic process"/>
    <property type="evidence" value="ECO:0007669"/>
    <property type="project" value="TreeGrafter"/>
</dbReference>
<evidence type="ECO:0000259" key="4">
    <source>
        <dbReference type="PROSITE" id="PS51819"/>
    </source>
</evidence>
<dbReference type="EMBL" id="BMOE01000021">
    <property type="protein sequence ID" value="GGJ88498.1"/>
    <property type="molecule type" value="Genomic_DNA"/>
</dbReference>
<keyword evidence="2" id="KW-0479">Metal-binding</keyword>
<keyword evidence="6" id="KW-1185">Reference proteome</keyword>
<dbReference type="GO" id="GO:0004493">
    <property type="term" value="F:methylmalonyl-CoA epimerase activity"/>
    <property type="evidence" value="ECO:0007669"/>
    <property type="project" value="TreeGrafter"/>
</dbReference>
<evidence type="ECO:0000313" key="6">
    <source>
        <dbReference type="Proteomes" id="UP000635726"/>
    </source>
</evidence>
<comment type="similarity">
    <text evidence="1">Belongs to the methylmalonyl-CoA epimerase family.</text>
</comment>
<gene>
    <name evidence="5" type="ORF">GCM10008939_35720</name>
</gene>